<comment type="caution">
    <text evidence="2">The sequence shown here is derived from an EMBL/GenBank/DDBJ whole genome shotgun (WGS) entry which is preliminary data.</text>
</comment>
<dbReference type="Proteomes" id="UP000178319">
    <property type="component" value="Unassembled WGS sequence"/>
</dbReference>
<accession>A0A1G1V506</accession>
<name>A0A1G1V506_9BACT</name>
<sequence length="568" mass="63546">MPSRRELGQLLGIGASSVAEAFLLSRCAPPPTNSPRESSPPDKRGTALVPSPTPELIQSLDKPLGSMWSVRAGKEAVGLSNLHAQANMPRGGLFAVSEGLVFYQDPSGISRAFDPRRSGNQERVVLWKSEPGAKVLAADKDRFAVLEPAGNKIALINAKTRRQTGAISANPQLSPEQQKKHFNEAHFIGDHLIVTHNEGPLGFSKGFSVYTKDGERRWTSPEDHFTLLEATSNTLVAGNQDQLIPFDFATGEKLGSIPALRTGQDQWAYARNGDVIVTIVKGEKHPIENAVEQHLWVYDLAHRRAVRAKFTTGKYDITSSGRGVVYACRTYCDQTFNQITLTPRSDPTIDHREGQFFEIYVRTDIEPKQSGYNHGYTQYLFDPKTGELELIDYPFFTQKQPLMVESDGEVYLRRHEDNLTVFPHNARSYERFNNSDFRRQLIINVDGKNLIYPDFSDTGYKLIGRFGNRVIIGNWGPGTRPQEYKLYGLTIDGKTRWEKSLRNIQVYPIKREGKLFLVSSESIVQVDPETANLTPIATVGSPIKRVVDAPPYTFVETTDNQIIAYSLS</sequence>
<dbReference type="AlphaFoldDB" id="A0A1G1V506"/>
<dbReference type="STRING" id="1797516.A3D26_04355"/>
<evidence type="ECO:0000256" key="1">
    <source>
        <dbReference type="SAM" id="MobiDB-lite"/>
    </source>
</evidence>
<feature type="region of interest" description="Disordered" evidence="1">
    <location>
        <begin position="26"/>
        <end position="54"/>
    </location>
</feature>
<gene>
    <name evidence="2" type="ORF">A3D26_04355</name>
</gene>
<protein>
    <submittedName>
        <fullName evidence="2">Uncharacterized protein</fullName>
    </submittedName>
</protein>
<evidence type="ECO:0000313" key="2">
    <source>
        <dbReference type="EMBL" id="OGY10455.1"/>
    </source>
</evidence>
<organism evidence="2 3">
    <name type="scientific">Candidatus Blackburnbacteria bacterium RIFCSPHIGHO2_02_FULL_44_20</name>
    <dbReference type="NCBI Taxonomy" id="1797516"/>
    <lineage>
        <taxon>Bacteria</taxon>
        <taxon>Candidatus Blackburniibacteriota</taxon>
    </lineage>
</organism>
<dbReference type="EMBL" id="MHBZ01000034">
    <property type="protein sequence ID" value="OGY10455.1"/>
    <property type="molecule type" value="Genomic_DNA"/>
</dbReference>
<proteinExistence type="predicted"/>
<dbReference type="Gene3D" id="2.130.10.10">
    <property type="entry name" value="YVTN repeat-like/Quinoprotein amine dehydrogenase"/>
    <property type="match status" value="1"/>
</dbReference>
<dbReference type="InterPro" id="IPR015943">
    <property type="entry name" value="WD40/YVTN_repeat-like_dom_sf"/>
</dbReference>
<evidence type="ECO:0000313" key="3">
    <source>
        <dbReference type="Proteomes" id="UP000178319"/>
    </source>
</evidence>
<dbReference type="InterPro" id="IPR011047">
    <property type="entry name" value="Quinoprotein_ADH-like_sf"/>
</dbReference>
<dbReference type="SUPFAM" id="SSF50998">
    <property type="entry name" value="Quinoprotein alcohol dehydrogenase-like"/>
    <property type="match status" value="1"/>
</dbReference>
<reference evidence="2 3" key="1">
    <citation type="journal article" date="2016" name="Nat. Commun.">
        <title>Thousands of microbial genomes shed light on interconnected biogeochemical processes in an aquifer system.</title>
        <authorList>
            <person name="Anantharaman K."/>
            <person name="Brown C.T."/>
            <person name="Hug L.A."/>
            <person name="Sharon I."/>
            <person name="Castelle C.J."/>
            <person name="Probst A.J."/>
            <person name="Thomas B.C."/>
            <person name="Singh A."/>
            <person name="Wilkins M.J."/>
            <person name="Karaoz U."/>
            <person name="Brodie E.L."/>
            <person name="Williams K.H."/>
            <person name="Hubbard S.S."/>
            <person name="Banfield J.F."/>
        </authorList>
    </citation>
    <scope>NUCLEOTIDE SEQUENCE [LARGE SCALE GENOMIC DNA]</scope>
</reference>